<evidence type="ECO:0000313" key="16">
    <source>
        <dbReference type="Proteomes" id="UP000325113"/>
    </source>
</evidence>
<dbReference type="PRINTS" id="PR00627">
    <property type="entry name" value="GTPRANTC4"/>
</dbReference>
<keyword evidence="6 8" id="KW-0342">GTP-binding</keyword>
<dbReference type="AlphaFoldDB" id="A0A5A8DRX1"/>
<evidence type="ECO:0000313" key="12">
    <source>
        <dbReference type="EMBL" id="KAA0176133.1"/>
    </source>
</evidence>
<dbReference type="Proteomes" id="UP000323011">
    <property type="component" value="Unassembled WGS sequence"/>
</dbReference>
<evidence type="ECO:0000313" key="11">
    <source>
        <dbReference type="EMBL" id="KAA0167387.1"/>
    </source>
</evidence>
<dbReference type="Proteomes" id="UP000324907">
    <property type="component" value="Unassembled WGS sequence"/>
</dbReference>
<dbReference type="EMBL" id="VLTM01000005">
    <property type="protein sequence ID" value="KAA0167387.1"/>
    <property type="molecule type" value="Genomic_DNA"/>
</dbReference>
<reference evidence="13 14" key="1">
    <citation type="submission" date="2019-07" db="EMBL/GenBank/DDBJ databases">
        <title>Genomes of Cafeteria roenbergensis.</title>
        <authorList>
            <person name="Fischer M.G."/>
            <person name="Hackl T."/>
            <person name="Roman M."/>
        </authorList>
    </citation>
    <scope>NUCLEOTIDE SEQUENCE [LARGE SCALE GENOMIC DNA]</scope>
    <source>
        <strain evidence="9 14">BVI</strain>
        <strain evidence="11 16">Cflag</strain>
        <strain evidence="12 13">E4-10P</strain>
        <strain evidence="10 15">RCC970-E3</strain>
    </source>
</reference>
<evidence type="ECO:0000256" key="7">
    <source>
        <dbReference type="ARBA" id="ARBA00023242"/>
    </source>
</evidence>
<keyword evidence="5 8" id="KW-0653">Protein transport</keyword>
<dbReference type="PANTHER" id="PTHR24071:SF0">
    <property type="entry name" value="GTP-BINDING NUCLEAR PROTEIN RAN"/>
    <property type="match status" value="1"/>
</dbReference>
<keyword evidence="14" id="KW-1185">Reference proteome</keyword>
<comment type="function">
    <text evidence="8">GTP-binding protein involved in nucleocytoplasmic transport. Required for the import of protein into the nucleus and also for RNA export. Involved in chromatin condensation and control of cell cycle.</text>
</comment>
<evidence type="ECO:0000256" key="6">
    <source>
        <dbReference type="ARBA" id="ARBA00023134"/>
    </source>
</evidence>
<dbReference type="OMA" id="FNAWDTA"/>
<evidence type="ECO:0000313" key="9">
    <source>
        <dbReference type="EMBL" id="KAA0151668.1"/>
    </source>
</evidence>
<dbReference type="EMBL" id="VLTO01000010">
    <property type="protein sequence ID" value="KAA0176133.1"/>
    <property type="molecule type" value="Genomic_DNA"/>
</dbReference>
<dbReference type="GO" id="GO:0005634">
    <property type="term" value="C:nucleus"/>
    <property type="evidence" value="ECO:0007669"/>
    <property type="project" value="UniProtKB-SubCell"/>
</dbReference>
<dbReference type="GO" id="GO:0000054">
    <property type="term" value="P:ribosomal subunit export from nucleus"/>
    <property type="evidence" value="ECO:0007669"/>
    <property type="project" value="TreeGrafter"/>
</dbReference>
<dbReference type="SMART" id="SM00176">
    <property type="entry name" value="RAN"/>
    <property type="match status" value="1"/>
</dbReference>
<dbReference type="InterPro" id="IPR027417">
    <property type="entry name" value="P-loop_NTPase"/>
</dbReference>
<comment type="caution">
    <text evidence="11">The sequence shown here is derived from an EMBL/GenBank/DDBJ whole genome shotgun (WGS) entry which is preliminary data.</text>
</comment>
<dbReference type="GO" id="GO:0005525">
    <property type="term" value="F:GTP binding"/>
    <property type="evidence" value="ECO:0007669"/>
    <property type="project" value="UniProtKB-KW"/>
</dbReference>
<dbReference type="Proteomes" id="UP000325113">
    <property type="component" value="Unassembled WGS sequence"/>
</dbReference>
<dbReference type="PROSITE" id="PS51421">
    <property type="entry name" value="RAS"/>
    <property type="match status" value="1"/>
</dbReference>
<evidence type="ECO:0000313" key="10">
    <source>
        <dbReference type="EMBL" id="KAA0158620.1"/>
    </source>
</evidence>
<evidence type="ECO:0000313" key="13">
    <source>
        <dbReference type="Proteomes" id="UP000322899"/>
    </source>
</evidence>
<dbReference type="InterPro" id="IPR005225">
    <property type="entry name" value="Small_GTP-bd"/>
</dbReference>
<dbReference type="InterPro" id="IPR001806">
    <property type="entry name" value="Small_GTPase"/>
</dbReference>
<dbReference type="GO" id="GO:0005737">
    <property type="term" value="C:cytoplasm"/>
    <property type="evidence" value="ECO:0007669"/>
    <property type="project" value="TreeGrafter"/>
</dbReference>
<evidence type="ECO:0000256" key="1">
    <source>
        <dbReference type="ARBA" id="ARBA00004123"/>
    </source>
</evidence>
<gene>
    <name evidence="12" type="ORF">FNF27_02522</name>
    <name evidence="10" type="ORF">FNF28_06147</name>
    <name evidence="9" type="ORF">FNF29_04354</name>
    <name evidence="11" type="ORF">FNF31_00828</name>
</gene>
<name>A0A5A8DRX1_CAFRO</name>
<dbReference type="SMART" id="SM00174">
    <property type="entry name" value="RHO"/>
    <property type="match status" value="1"/>
</dbReference>
<dbReference type="PANTHER" id="PTHR24071">
    <property type="entry name" value="RAN GTPASE"/>
    <property type="match status" value="1"/>
</dbReference>
<keyword evidence="3 8" id="KW-0813">Transport</keyword>
<dbReference type="SMART" id="SM00173">
    <property type="entry name" value="RAS"/>
    <property type="match status" value="1"/>
</dbReference>
<dbReference type="SUPFAM" id="SSF52540">
    <property type="entry name" value="P-loop containing nucleoside triphosphate hydrolases"/>
    <property type="match status" value="1"/>
</dbReference>
<evidence type="ECO:0000256" key="3">
    <source>
        <dbReference type="ARBA" id="ARBA00022448"/>
    </source>
</evidence>
<dbReference type="PROSITE" id="PS51419">
    <property type="entry name" value="RAB"/>
    <property type="match status" value="1"/>
</dbReference>
<dbReference type="PROSITE" id="PS51418">
    <property type="entry name" value="RAN"/>
    <property type="match status" value="1"/>
</dbReference>
<comment type="subcellular location">
    <subcellularLocation>
        <location evidence="1 8">Nucleus</location>
    </subcellularLocation>
</comment>
<evidence type="ECO:0000313" key="15">
    <source>
        <dbReference type="Proteomes" id="UP000324907"/>
    </source>
</evidence>
<protein>
    <recommendedName>
        <fullName evidence="8">GTP-binding nuclear protein</fullName>
    </recommendedName>
</protein>
<organism evidence="11 16">
    <name type="scientific">Cafeteria roenbergensis</name>
    <name type="common">Marine flagellate</name>
    <dbReference type="NCBI Taxonomy" id="33653"/>
    <lineage>
        <taxon>Eukaryota</taxon>
        <taxon>Sar</taxon>
        <taxon>Stramenopiles</taxon>
        <taxon>Bigyra</taxon>
        <taxon>Opalozoa</taxon>
        <taxon>Bicosoecida</taxon>
        <taxon>Cafeteriaceae</taxon>
        <taxon>Cafeteria</taxon>
    </lineage>
</organism>
<evidence type="ECO:0000256" key="5">
    <source>
        <dbReference type="ARBA" id="ARBA00022927"/>
    </source>
</evidence>
<comment type="similarity">
    <text evidence="2 8">Belongs to the small GTPase superfamily. Ran family.</text>
</comment>
<dbReference type="Gene3D" id="3.40.50.300">
    <property type="entry name" value="P-loop containing nucleotide triphosphate hydrolases"/>
    <property type="match status" value="1"/>
</dbReference>
<dbReference type="EMBL" id="VLTN01000025">
    <property type="protein sequence ID" value="KAA0151668.1"/>
    <property type="molecule type" value="Genomic_DNA"/>
</dbReference>
<dbReference type="CDD" id="cd00877">
    <property type="entry name" value="Ran"/>
    <property type="match status" value="1"/>
</dbReference>
<evidence type="ECO:0000256" key="4">
    <source>
        <dbReference type="ARBA" id="ARBA00022741"/>
    </source>
</evidence>
<evidence type="ECO:0000256" key="8">
    <source>
        <dbReference type="RuleBase" id="RU363057"/>
    </source>
</evidence>
<dbReference type="InterPro" id="IPR002041">
    <property type="entry name" value="Ran_GTPase"/>
</dbReference>
<dbReference type="GO" id="GO:0006606">
    <property type="term" value="P:protein import into nucleus"/>
    <property type="evidence" value="ECO:0007669"/>
    <property type="project" value="TreeGrafter"/>
</dbReference>
<proteinExistence type="inferred from homology"/>
<keyword evidence="7 8" id="KW-0539">Nucleus</keyword>
<dbReference type="NCBIfam" id="TIGR00231">
    <property type="entry name" value="small_GTP"/>
    <property type="match status" value="1"/>
</dbReference>
<evidence type="ECO:0000313" key="14">
    <source>
        <dbReference type="Proteomes" id="UP000323011"/>
    </source>
</evidence>
<keyword evidence="4 8" id="KW-0547">Nucleotide-binding</keyword>
<dbReference type="GO" id="GO:0003924">
    <property type="term" value="F:GTPase activity"/>
    <property type="evidence" value="ECO:0007669"/>
    <property type="project" value="InterPro"/>
</dbReference>
<dbReference type="Pfam" id="PF00071">
    <property type="entry name" value="Ras"/>
    <property type="match status" value="1"/>
</dbReference>
<dbReference type="OrthoDB" id="48625at2759"/>
<sequence length="225" mass="25099">MAAATTPAPAMALPEGAAQFKLVLIGEGGVGKTTFVKRVLTGDYTKHYDATIGAEMRQLPFYTNRGPIVFNVWDTAGQEKYAGLRDGYYLKAQACIIMFDLTARGSYLMVPEWHKRISRIAADIPTVLVGNKVDVKERMVKARQIRYHRRVGIPYFDISAKTNYNAVRPFLKIACILARDESLRFTEAPVLLPAEFQLNEEQKRALEADRVAADAAPLPEGDDFD</sequence>
<dbReference type="FunFam" id="3.40.50.300:FF:001447">
    <property type="entry name" value="Ras-related protein Rab-1B"/>
    <property type="match status" value="1"/>
</dbReference>
<evidence type="ECO:0000256" key="2">
    <source>
        <dbReference type="ARBA" id="ARBA00008028"/>
    </source>
</evidence>
<dbReference type="EMBL" id="VLTL01000144">
    <property type="protein sequence ID" value="KAA0158620.1"/>
    <property type="molecule type" value="Genomic_DNA"/>
</dbReference>
<accession>A0A5A8DRX1</accession>
<dbReference type="SMART" id="SM00175">
    <property type="entry name" value="RAB"/>
    <property type="match status" value="1"/>
</dbReference>
<dbReference type="Proteomes" id="UP000322899">
    <property type="component" value="Unassembled WGS sequence"/>
</dbReference>